<keyword evidence="2" id="KW-1185">Reference proteome</keyword>
<reference evidence="1 2" key="1">
    <citation type="submission" date="2019-01" db="EMBL/GenBank/DDBJ databases">
        <authorList>
            <consortium name="Pathogen Informatics"/>
        </authorList>
    </citation>
    <scope>NUCLEOTIDE SEQUENCE [LARGE SCALE GENOMIC DNA]</scope>
    <source>
        <strain evidence="1 2">NCTC10181</strain>
    </source>
</reference>
<proteinExistence type="predicted"/>
<dbReference type="Proteomes" id="UP000290985">
    <property type="component" value="Chromosome"/>
</dbReference>
<dbReference type="KEGG" id="mcit:NCTC10181_00084"/>
<dbReference type="EMBL" id="LR215036">
    <property type="protein sequence ID" value="VEU74249.1"/>
    <property type="molecule type" value="Genomic_DNA"/>
</dbReference>
<accession>A0A449B0V7</accession>
<evidence type="ECO:0000313" key="1">
    <source>
        <dbReference type="EMBL" id="VEU74249.1"/>
    </source>
</evidence>
<organism evidence="1 2">
    <name type="scientific">Mycoplasmopsis citelli</name>
    <dbReference type="NCBI Taxonomy" id="171281"/>
    <lineage>
        <taxon>Bacteria</taxon>
        <taxon>Bacillati</taxon>
        <taxon>Mycoplasmatota</taxon>
        <taxon>Mycoplasmoidales</taxon>
        <taxon>Metamycoplasmataceae</taxon>
        <taxon>Mycoplasmopsis</taxon>
    </lineage>
</organism>
<evidence type="ECO:0000313" key="2">
    <source>
        <dbReference type="Proteomes" id="UP000290985"/>
    </source>
</evidence>
<dbReference type="AlphaFoldDB" id="A0A449B0V7"/>
<sequence length="156" mass="19581">MLNLFKLFKRYLKIRKQRAYFYFWKNRLNFTINKFTQMGLINKTLPEDQITFDGHKWETLDDFILKFNLNLSFPEFINNDQQEMIKNFYVFFFYQLAYKTNHKKIKIVFLKKQPYLKKDKTSVNHFKRLHYYKFLDQFKQIEDYNVILREILRKIL</sequence>
<name>A0A449B0V7_9BACT</name>
<gene>
    <name evidence="1" type="ORF">NCTC10181_00084</name>
</gene>
<protein>
    <submittedName>
        <fullName evidence="1">Uncharacterized protein</fullName>
    </submittedName>
</protein>